<dbReference type="AlphaFoldDB" id="A0A1G6R5Y2"/>
<evidence type="ECO:0000313" key="6">
    <source>
        <dbReference type="Proteomes" id="UP000199387"/>
    </source>
</evidence>
<evidence type="ECO:0000256" key="1">
    <source>
        <dbReference type="ARBA" id="ARBA00022741"/>
    </source>
</evidence>
<dbReference type="PANTHER" id="PTHR43309">
    <property type="entry name" value="5-OXOPROLINASE SUBUNIT C"/>
    <property type="match status" value="1"/>
</dbReference>
<protein>
    <submittedName>
        <fullName evidence="5">Antagonist of KipI</fullName>
    </submittedName>
</protein>
<dbReference type="PANTHER" id="PTHR43309:SF5">
    <property type="entry name" value="5-OXOPROLINASE SUBUNIT C"/>
    <property type="match status" value="1"/>
</dbReference>
<dbReference type="Gene3D" id="2.40.100.10">
    <property type="entry name" value="Cyclophilin-like"/>
    <property type="match status" value="1"/>
</dbReference>
<dbReference type="InterPro" id="IPR029000">
    <property type="entry name" value="Cyclophilin-like_dom_sf"/>
</dbReference>
<dbReference type="Proteomes" id="UP000199387">
    <property type="component" value="Unassembled WGS sequence"/>
</dbReference>
<keyword evidence="2" id="KW-0378">Hydrolase</keyword>
<dbReference type="OrthoDB" id="9782422at2"/>
<evidence type="ECO:0000259" key="4">
    <source>
        <dbReference type="SMART" id="SM00797"/>
    </source>
</evidence>
<dbReference type="Pfam" id="PF02626">
    <property type="entry name" value="CT_A_B"/>
    <property type="match status" value="1"/>
</dbReference>
<name>A0A1G6R5Y2_9BACL</name>
<dbReference type="STRING" id="1236220.SAMN04488112_12624"/>
<keyword evidence="6" id="KW-1185">Reference proteome</keyword>
<dbReference type="GO" id="GO:0005524">
    <property type="term" value="F:ATP binding"/>
    <property type="evidence" value="ECO:0007669"/>
    <property type="project" value="UniProtKB-KW"/>
</dbReference>
<proteinExistence type="predicted"/>
<dbReference type="NCBIfam" id="TIGR00724">
    <property type="entry name" value="urea_amlyse_rel"/>
    <property type="match status" value="1"/>
</dbReference>
<feature type="domain" description="Carboxyltransferase" evidence="4">
    <location>
        <begin position="26"/>
        <end position="310"/>
    </location>
</feature>
<reference evidence="5 6" key="1">
    <citation type="submission" date="2016-10" db="EMBL/GenBank/DDBJ databases">
        <authorList>
            <person name="de Groot N.N."/>
        </authorList>
    </citation>
    <scope>NUCLEOTIDE SEQUENCE [LARGE SCALE GENOMIC DNA]</scope>
    <source>
        <strain evidence="5 6">DSM 45514</strain>
    </source>
</reference>
<evidence type="ECO:0000256" key="2">
    <source>
        <dbReference type="ARBA" id="ARBA00022801"/>
    </source>
</evidence>
<dbReference type="GO" id="GO:0016787">
    <property type="term" value="F:hydrolase activity"/>
    <property type="evidence" value="ECO:0007669"/>
    <property type="project" value="UniProtKB-KW"/>
</dbReference>
<gene>
    <name evidence="5" type="ORF">SAMN04488112_12624</name>
</gene>
<dbReference type="SUPFAM" id="SSF50891">
    <property type="entry name" value="Cyclophilin-like"/>
    <property type="match status" value="1"/>
</dbReference>
<keyword evidence="3" id="KW-0067">ATP-binding</keyword>
<dbReference type="EMBL" id="FMZA01000026">
    <property type="protein sequence ID" value="SDC99958.1"/>
    <property type="molecule type" value="Genomic_DNA"/>
</dbReference>
<keyword evidence="1" id="KW-0547">Nucleotide-binding</keyword>
<dbReference type="InterPro" id="IPR003778">
    <property type="entry name" value="CT_A_B"/>
</dbReference>
<dbReference type="InterPro" id="IPR052708">
    <property type="entry name" value="PxpC"/>
</dbReference>
<sequence>MTQAISVIKSGLLTTVQDLGRIGYQQYGMVAAGAMDPLALQVGNLLVGNPRGLAALEITLLGPVLRFERPCTIALTGADLSPRLNESPMPMWKRVSVKKGQKLSFGTPREGVRTYLCVQGGIDVPVVMGSRSTYIKGEVGGLHGRALQSEDQLPVGKTDDRHQRPGVRGIQLSRKYRPCYGREIRLRAVPGPQEEAFTDEAVERFFREPYQVTTQSDRMGYRLDGPKLSHRSGADIISDATAPGSVQVPAEGQPIVLTADRQTTGGYAKIATVISADLFRLAQAGPGCQVRFERVSVDEARDAAIEQEQFLRTIEYGIKGK</sequence>
<dbReference type="SMART" id="SM00797">
    <property type="entry name" value="AHS2"/>
    <property type="match status" value="1"/>
</dbReference>
<dbReference type="RefSeq" id="WP_091572977.1">
    <property type="nucleotide sequence ID" value="NZ_FMZA01000026.1"/>
</dbReference>
<accession>A0A1G6R5Y2</accession>
<evidence type="ECO:0000313" key="5">
    <source>
        <dbReference type="EMBL" id="SDC99958.1"/>
    </source>
</evidence>
<evidence type="ECO:0000256" key="3">
    <source>
        <dbReference type="ARBA" id="ARBA00022840"/>
    </source>
</evidence>
<organism evidence="5 6">
    <name type="scientific">Melghirimyces thermohalophilus</name>
    <dbReference type="NCBI Taxonomy" id="1236220"/>
    <lineage>
        <taxon>Bacteria</taxon>
        <taxon>Bacillati</taxon>
        <taxon>Bacillota</taxon>
        <taxon>Bacilli</taxon>
        <taxon>Bacillales</taxon>
        <taxon>Thermoactinomycetaceae</taxon>
        <taxon>Melghirimyces</taxon>
    </lineage>
</organism>